<reference evidence="8 9" key="1">
    <citation type="submission" date="2019-02" db="EMBL/GenBank/DDBJ databases">
        <title>Deep-cultivation of Planctomycetes and their phenomic and genomic characterization uncovers novel biology.</title>
        <authorList>
            <person name="Wiegand S."/>
            <person name="Jogler M."/>
            <person name="Boedeker C."/>
            <person name="Pinto D."/>
            <person name="Vollmers J."/>
            <person name="Rivas-Marin E."/>
            <person name="Kohn T."/>
            <person name="Peeters S.H."/>
            <person name="Heuer A."/>
            <person name="Rast P."/>
            <person name="Oberbeckmann S."/>
            <person name="Bunk B."/>
            <person name="Jeske O."/>
            <person name="Meyerdierks A."/>
            <person name="Storesund J.E."/>
            <person name="Kallscheuer N."/>
            <person name="Luecker S."/>
            <person name="Lage O.M."/>
            <person name="Pohl T."/>
            <person name="Merkel B.J."/>
            <person name="Hornburger P."/>
            <person name="Mueller R.-W."/>
            <person name="Bruemmer F."/>
            <person name="Labrenz M."/>
            <person name="Spormann A.M."/>
            <person name="Op Den Camp H."/>
            <person name="Overmann J."/>
            <person name="Amann R."/>
            <person name="Jetten M.S.M."/>
            <person name="Mascher T."/>
            <person name="Medema M.H."/>
            <person name="Devos D.P."/>
            <person name="Kaster A.-K."/>
            <person name="Ovreas L."/>
            <person name="Rohde M."/>
            <person name="Galperin M.Y."/>
            <person name="Jogler C."/>
        </authorList>
    </citation>
    <scope>NUCLEOTIDE SEQUENCE [LARGE SCALE GENOMIC DNA]</scope>
    <source>
        <strain evidence="8 9">KOR42</strain>
    </source>
</reference>
<keyword evidence="6" id="KW-0472">Membrane</keyword>
<organism evidence="8 9">
    <name type="scientific">Thalassoglobus neptunius</name>
    <dbReference type="NCBI Taxonomy" id="1938619"/>
    <lineage>
        <taxon>Bacteria</taxon>
        <taxon>Pseudomonadati</taxon>
        <taxon>Planctomycetota</taxon>
        <taxon>Planctomycetia</taxon>
        <taxon>Planctomycetales</taxon>
        <taxon>Planctomycetaceae</taxon>
        <taxon>Thalassoglobus</taxon>
    </lineage>
</organism>
<dbReference type="PROSITE" id="PS50011">
    <property type="entry name" value="PROTEIN_KINASE_DOM"/>
    <property type="match status" value="1"/>
</dbReference>
<evidence type="ECO:0000259" key="7">
    <source>
        <dbReference type="PROSITE" id="PS50011"/>
    </source>
</evidence>
<keyword evidence="6" id="KW-0812">Transmembrane</keyword>
<keyword evidence="2" id="KW-0547">Nucleotide-binding</keyword>
<evidence type="ECO:0000256" key="5">
    <source>
        <dbReference type="SAM" id="MobiDB-lite"/>
    </source>
</evidence>
<feature type="domain" description="Protein kinase" evidence="7">
    <location>
        <begin position="1"/>
        <end position="151"/>
    </location>
</feature>
<dbReference type="EMBL" id="SIHI01000040">
    <property type="protein sequence ID" value="TWT42607.1"/>
    <property type="molecule type" value="Genomic_DNA"/>
</dbReference>
<dbReference type="PANTHER" id="PTHR43289:SF6">
    <property type="entry name" value="SERINE_THREONINE-PROTEIN KINASE NEKL-3"/>
    <property type="match status" value="1"/>
</dbReference>
<dbReference type="Proteomes" id="UP000317243">
    <property type="component" value="Unassembled WGS sequence"/>
</dbReference>
<evidence type="ECO:0000256" key="6">
    <source>
        <dbReference type="SAM" id="Phobius"/>
    </source>
</evidence>
<evidence type="ECO:0000256" key="4">
    <source>
        <dbReference type="ARBA" id="ARBA00022840"/>
    </source>
</evidence>
<dbReference type="InterPro" id="IPR011009">
    <property type="entry name" value="Kinase-like_dom_sf"/>
</dbReference>
<name>A0A5C5VWW7_9PLAN</name>
<accession>A0A5C5VWW7</accession>
<evidence type="ECO:0000313" key="9">
    <source>
        <dbReference type="Proteomes" id="UP000317243"/>
    </source>
</evidence>
<keyword evidence="3 8" id="KW-0418">Kinase</keyword>
<dbReference type="GO" id="GO:0005524">
    <property type="term" value="F:ATP binding"/>
    <property type="evidence" value="ECO:0007669"/>
    <property type="project" value="UniProtKB-KW"/>
</dbReference>
<dbReference type="SUPFAM" id="SSF56112">
    <property type="entry name" value="Protein kinase-like (PK-like)"/>
    <property type="match status" value="1"/>
</dbReference>
<dbReference type="Gene3D" id="1.10.510.10">
    <property type="entry name" value="Transferase(Phosphotransferase) domain 1"/>
    <property type="match status" value="1"/>
</dbReference>
<keyword evidence="9" id="KW-1185">Reference proteome</keyword>
<evidence type="ECO:0000256" key="3">
    <source>
        <dbReference type="ARBA" id="ARBA00022777"/>
    </source>
</evidence>
<evidence type="ECO:0000256" key="2">
    <source>
        <dbReference type="ARBA" id="ARBA00022741"/>
    </source>
</evidence>
<sequence>MRIRLDILASNPKRQLCHFQQHIRSWGITHHQILAHSHLRFQRCFQQCKPGTILGTVTYMAPEQTLDASKADTRSDIYSLGCTLYFLLTGDPPYQGDTVIDVFLKHKDADVPSLQEERPDIAQAVDPIVQRMMAKDPKDRFQTMGEVMEAIEACSVDMTDVQVASKNSPRKQTERLPQVQTKSRKNTRNASGRSKEKSESSKQFPWWIAVPLGVMALVVIAVGADFLLSSNEESPALAEKRGAR</sequence>
<keyword evidence="6" id="KW-1133">Transmembrane helix</keyword>
<dbReference type="PANTHER" id="PTHR43289">
    <property type="entry name" value="MITOGEN-ACTIVATED PROTEIN KINASE KINASE KINASE 20-RELATED"/>
    <property type="match status" value="1"/>
</dbReference>
<protein>
    <submittedName>
        <fullName evidence="8">Serine/threonine-protein kinase PknE</fullName>
        <ecNumber evidence="8">2.7.11.1</ecNumber>
    </submittedName>
</protein>
<keyword evidence="4" id="KW-0067">ATP-binding</keyword>
<comment type="caution">
    <text evidence="8">The sequence shown here is derived from an EMBL/GenBank/DDBJ whole genome shotgun (WGS) entry which is preliminary data.</text>
</comment>
<evidence type="ECO:0000313" key="8">
    <source>
        <dbReference type="EMBL" id="TWT42607.1"/>
    </source>
</evidence>
<dbReference type="InterPro" id="IPR000719">
    <property type="entry name" value="Prot_kinase_dom"/>
</dbReference>
<dbReference type="Pfam" id="PF00069">
    <property type="entry name" value="Pkinase"/>
    <property type="match status" value="1"/>
</dbReference>
<dbReference type="EC" id="2.7.11.1" evidence="8"/>
<feature type="region of interest" description="Disordered" evidence="5">
    <location>
        <begin position="162"/>
        <end position="198"/>
    </location>
</feature>
<dbReference type="GO" id="GO:0004674">
    <property type="term" value="F:protein serine/threonine kinase activity"/>
    <property type="evidence" value="ECO:0007669"/>
    <property type="project" value="UniProtKB-EC"/>
</dbReference>
<dbReference type="AlphaFoldDB" id="A0A5C5VWW7"/>
<feature type="transmembrane region" description="Helical" evidence="6">
    <location>
        <begin position="204"/>
        <end position="224"/>
    </location>
</feature>
<gene>
    <name evidence="8" type="primary">pknE</name>
    <name evidence="8" type="ORF">KOR42_47160</name>
</gene>
<proteinExistence type="predicted"/>
<keyword evidence="1 8" id="KW-0808">Transferase</keyword>
<evidence type="ECO:0000256" key="1">
    <source>
        <dbReference type="ARBA" id="ARBA00022679"/>
    </source>
</evidence>